<keyword evidence="1" id="KW-0732">Signal</keyword>
<gene>
    <name evidence="2" type="ORF">Pma05_05370</name>
</gene>
<evidence type="ECO:0000256" key="1">
    <source>
        <dbReference type="SAM" id="SignalP"/>
    </source>
</evidence>
<comment type="caution">
    <text evidence="2">The sequence shown here is derived from an EMBL/GenBank/DDBJ whole genome shotgun (WGS) entry which is preliminary data.</text>
</comment>
<dbReference type="InterPro" id="IPR015943">
    <property type="entry name" value="WD40/YVTN_repeat-like_dom_sf"/>
</dbReference>
<evidence type="ECO:0000313" key="3">
    <source>
        <dbReference type="Proteomes" id="UP000621500"/>
    </source>
</evidence>
<organism evidence="2 3">
    <name type="scientific">Plantactinospora mayteni</name>
    <dbReference type="NCBI Taxonomy" id="566021"/>
    <lineage>
        <taxon>Bacteria</taxon>
        <taxon>Bacillati</taxon>
        <taxon>Actinomycetota</taxon>
        <taxon>Actinomycetes</taxon>
        <taxon>Micromonosporales</taxon>
        <taxon>Micromonosporaceae</taxon>
        <taxon>Plantactinospora</taxon>
    </lineage>
</organism>
<sequence>MRNTFTVGLTTALAVLGAAVPTVAHADSAAAGAPRWSTPTCRTVTGDGSVTFSRDEGRSIVPTSKVLTPVVYTSGLVTLDRPGTLLSLSNNLLASSRDAGCTWTPVGKVAGWYLRLVAAPGGRAYAWDQDGNLSLATPAGVTPLTSPAGTVTGLGVDQRDGDHLRVSDGDGQLHDSRDGGRTWRPVGRAAGSLTAFYTAAFDPANLDHVVLGGMSIGAHVTVDGGRTWTASTGLSRPGGAVNAFSVAVSPAKPNVVYAMALDQAELDAGAPSGGRHIYRSTDGGRRFNPVVDQDSKVTIPNGPLLVAHPTDPDVVYFVFGTSFMAYGTDIHRYDSRSRRVSTVHNAYDRVTAMAFHPRSPRLLYLGVAEEG</sequence>
<dbReference type="RefSeq" id="WP_203855632.1">
    <property type="nucleotide sequence ID" value="NZ_BAAAZQ010000002.1"/>
</dbReference>
<proteinExistence type="predicted"/>
<dbReference type="EMBL" id="BONX01000003">
    <property type="protein sequence ID" value="GIG93964.1"/>
    <property type="molecule type" value="Genomic_DNA"/>
</dbReference>
<feature type="signal peptide" evidence="1">
    <location>
        <begin position="1"/>
        <end position="26"/>
    </location>
</feature>
<accession>A0ABQ4EH36</accession>
<feature type="chain" id="PRO_5047007700" description="Dispase autolysis-inducing protein" evidence="1">
    <location>
        <begin position="27"/>
        <end position="371"/>
    </location>
</feature>
<dbReference type="SUPFAM" id="SSF110296">
    <property type="entry name" value="Oligoxyloglucan reducing end-specific cellobiohydrolase"/>
    <property type="match status" value="1"/>
</dbReference>
<dbReference type="Gene3D" id="2.130.10.10">
    <property type="entry name" value="YVTN repeat-like/Quinoprotein amine dehydrogenase"/>
    <property type="match status" value="1"/>
</dbReference>
<evidence type="ECO:0000313" key="2">
    <source>
        <dbReference type="EMBL" id="GIG93964.1"/>
    </source>
</evidence>
<name>A0ABQ4EH36_9ACTN</name>
<protein>
    <recommendedName>
        <fullName evidence="4">Dispase autolysis-inducing protein</fullName>
    </recommendedName>
</protein>
<reference evidence="2 3" key="1">
    <citation type="submission" date="2021-01" db="EMBL/GenBank/DDBJ databases">
        <title>Whole genome shotgun sequence of Plantactinospora mayteni NBRC 109088.</title>
        <authorList>
            <person name="Komaki H."/>
            <person name="Tamura T."/>
        </authorList>
    </citation>
    <scope>NUCLEOTIDE SEQUENCE [LARGE SCALE GENOMIC DNA]</scope>
    <source>
        <strain evidence="2 3">NBRC 109088</strain>
    </source>
</reference>
<keyword evidence="3" id="KW-1185">Reference proteome</keyword>
<dbReference type="CDD" id="cd15482">
    <property type="entry name" value="Sialidase_non-viral"/>
    <property type="match status" value="1"/>
</dbReference>
<dbReference type="Proteomes" id="UP000621500">
    <property type="component" value="Unassembled WGS sequence"/>
</dbReference>
<evidence type="ECO:0008006" key="4">
    <source>
        <dbReference type="Google" id="ProtNLM"/>
    </source>
</evidence>